<dbReference type="Pfam" id="PF01750">
    <property type="entry name" value="HycI"/>
    <property type="match status" value="1"/>
</dbReference>
<keyword evidence="7" id="KW-1185">Reference proteome</keyword>
<dbReference type="PRINTS" id="PR00446">
    <property type="entry name" value="HYDRGNUPTAKE"/>
</dbReference>
<keyword evidence="3" id="KW-0064">Aspartyl protease</keyword>
<evidence type="ECO:0000256" key="2">
    <source>
        <dbReference type="ARBA" id="ARBA00022670"/>
    </source>
</evidence>
<dbReference type="AlphaFoldDB" id="A0A929BEB6"/>
<dbReference type="NCBIfam" id="TIGR00072">
    <property type="entry name" value="hydrog_prot"/>
    <property type="match status" value="1"/>
</dbReference>
<reference evidence="6" key="1">
    <citation type="submission" date="2020-10" db="EMBL/GenBank/DDBJ databases">
        <title>Diversity and distribution of actinomycetes associated with coral in the coast of Hainan.</title>
        <authorList>
            <person name="Li F."/>
        </authorList>
    </citation>
    <scope>NUCLEOTIDE SEQUENCE</scope>
    <source>
        <strain evidence="6">HNM0983</strain>
    </source>
</reference>
<evidence type="ECO:0000256" key="5">
    <source>
        <dbReference type="SAM" id="MobiDB-lite"/>
    </source>
</evidence>
<evidence type="ECO:0000256" key="1">
    <source>
        <dbReference type="ARBA" id="ARBA00006814"/>
    </source>
</evidence>
<name>A0A929BEB6_9PSEU</name>
<evidence type="ECO:0000256" key="4">
    <source>
        <dbReference type="ARBA" id="ARBA00022801"/>
    </source>
</evidence>
<feature type="compositionally biased region" description="Low complexity" evidence="5">
    <location>
        <begin position="1"/>
        <end position="21"/>
    </location>
</feature>
<keyword evidence="2 6" id="KW-0645">Protease</keyword>
<feature type="region of interest" description="Disordered" evidence="5">
    <location>
        <begin position="145"/>
        <end position="186"/>
    </location>
</feature>
<evidence type="ECO:0000256" key="3">
    <source>
        <dbReference type="ARBA" id="ARBA00022750"/>
    </source>
</evidence>
<feature type="compositionally biased region" description="Basic and acidic residues" evidence="5">
    <location>
        <begin position="91"/>
        <end position="106"/>
    </location>
</feature>
<sequence length="380" mass="39913">MPQRPAVAGVGGRPRAAADPAGRADHPLRLPGSGRAEHRRPVRRHRDRRAAVPAGDDDDRGREARGAGHRSARRRDRRPLRRAGSRAAGADARDRRRDRRRGADVRNAETVVGSRYRCRGRSRDRCGAGGRGAHRGRFVGGVAPRTSRRRAGPVLRGAAGDRDRGLPGRGRCDASGRGARRGSGRRTAPLVRQVPLLRPGGSRARPGRPPVTGRVLVAGIGNIFLGDDGFGCEVACRLGRVDLPAHVVVSDYGIRGLHLAYDLLDGCAGLVLADALPGDRGPGALHVLQIGEHDLPDGAGIDAHGMHPAAVLANVPKLGGTLPRTVVVGCEPQDTGEGIGLSDVVRKSAGEAVDVIRDLVGTWDVVPVPGTEQDTPGTPG</sequence>
<dbReference type="InterPro" id="IPR000671">
    <property type="entry name" value="Peptidase_A31"/>
</dbReference>
<dbReference type="GO" id="GO:0004190">
    <property type="term" value="F:aspartic-type endopeptidase activity"/>
    <property type="evidence" value="ECO:0007669"/>
    <property type="project" value="UniProtKB-KW"/>
</dbReference>
<dbReference type="Gene3D" id="3.40.50.1450">
    <property type="entry name" value="HybD-like"/>
    <property type="match status" value="1"/>
</dbReference>
<feature type="region of interest" description="Disordered" evidence="5">
    <location>
        <begin position="1"/>
        <end position="106"/>
    </location>
</feature>
<dbReference type="Proteomes" id="UP000598360">
    <property type="component" value="Unassembled WGS sequence"/>
</dbReference>
<accession>A0A929BEB6</accession>
<feature type="region of interest" description="Disordered" evidence="5">
    <location>
        <begin position="120"/>
        <end position="139"/>
    </location>
</feature>
<dbReference type="GO" id="GO:0016485">
    <property type="term" value="P:protein processing"/>
    <property type="evidence" value="ECO:0007669"/>
    <property type="project" value="TreeGrafter"/>
</dbReference>
<feature type="compositionally biased region" description="Basic residues" evidence="5">
    <location>
        <begin position="67"/>
        <end position="84"/>
    </location>
</feature>
<comment type="similarity">
    <text evidence="1">Belongs to the peptidase A31 family.</text>
</comment>
<dbReference type="PANTHER" id="PTHR30302:SF1">
    <property type="entry name" value="HYDROGENASE 2 MATURATION PROTEASE"/>
    <property type="match status" value="1"/>
</dbReference>
<feature type="compositionally biased region" description="Basic residues" evidence="5">
    <location>
        <begin position="37"/>
        <end position="48"/>
    </location>
</feature>
<evidence type="ECO:0000313" key="6">
    <source>
        <dbReference type="EMBL" id="MBE9376023.1"/>
    </source>
</evidence>
<dbReference type="SUPFAM" id="SSF53163">
    <property type="entry name" value="HybD-like"/>
    <property type="match status" value="1"/>
</dbReference>
<feature type="compositionally biased region" description="Basic and acidic residues" evidence="5">
    <location>
        <begin position="159"/>
        <end position="174"/>
    </location>
</feature>
<evidence type="ECO:0000313" key="7">
    <source>
        <dbReference type="Proteomes" id="UP000598360"/>
    </source>
</evidence>
<proteinExistence type="inferred from homology"/>
<dbReference type="InterPro" id="IPR023430">
    <property type="entry name" value="Pept_HybD-like_dom_sf"/>
</dbReference>
<comment type="caution">
    <text evidence="6">The sequence shown here is derived from an EMBL/GenBank/DDBJ whole genome shotgun (WGS) entry which is preliminary data.</text>
</comment>
<protein>
    <submittedName>
        <fullName evidence="6">Hydrogenase maturation protease</fullName>
    </submittedName>
</protein>
<dbReference type="GO" id="GO:0008047">
    <property type="term" value="F:enzyme activator activity"/>
    <property type="evidence" value="ECO:0007669"/>
    <property type="project" value="InterPro"/>
</dbReference>
<dbReference type="PANTHER" id="PTHR30302">
    <property type="entry name" value="HYDROGENASE 1 MATURATION PROTEASE"/>
    <property type="match status" value="1"/>
</dbReference>
<keyword evidence="4" id="KW-0378">Hydrolase</keyword>
<organism evidence="6 7">
    <name type="scientific">Saccharopolyspora montiporae</name>
    <dbReference type="NCBI Taxonomy" id="2781240"/>
    <lineage>
        <taxon>Bacteria</taxon>
        <taxon>Bacillati</taxon>
        <taxon>Actinomycetota</taxon>
        <taxon>Actinomycetes</taxon>
        <taxon>Pseudonocardiales</taxon>
        <taxon>Pseudonocardiaceae</taxon>
        <taxon>Saccharopolyspora</taxon>
    </lineage>
</organism>
<dbReference type="EMBL" id="JADEYC010000030">
    <property type="protein sequence ID" value="MBE9376023.1"/>
    <property type="molecule type" value="Genomic_DNA"/>
</dbReference>
<gene>
    <name evidence="6" type="ORF">IQ251_16350</name>
</gene>